<dbReference type="Pfam" id="PF00557">
    <property type="entry name" value="Peptidase_M24"/>
    <property type="match status" value="1"/>
</dbReference>
<evidence type="ECO:0000259" key="1">
    <source>
        <dbReference type="Pfam" id="PF00557"/>
    </source>
</evidence>
<evidence type="ECO:0000313" key="3">
    <source>
        <dbReference type="Proteomes" id="UP001439008"/>
    </source>
</evidence>
<reference evidence="2 3" key="1">
    <citation type="journal article" date="2024" name="BMC Biol.">
        <title>Comparative genomics of Ascetosporea gives new insight into the evolutionary basis for animal parasitism in Rhizaria.</title>
        <authorList>
            <person name="Hiltunen Thoren M."/>
            <person name="Onut-Brannstrom I."/>
            <person name="Alfjorden A."/>
            <person name="Peckova H."/>
            <person name="Swords F."/>
            <person name="Hooper C."/>
            <person name="Holzer A.S."/>
            <person name="Bass D."/>
            <person name="Burki F."/>
        </authorList>
    </citation>
    <scope>NUCLEOTIDE SEQUENCE [LARGE SCALE GENOMIC DNA]</scope>
    <source>
        <strain evidence="2">20-A016</strain>
    </source>
</reference>
<dbReference type="SUPFAM" id="SSF55920">
    <property type="entry name" value="Creatinase/aminopeptidase"/>
    <property type="match status" value="1"/>
</dbReference>
<evidence type="ECO:0000313" key="2">
    <source>
        <dbReference type="EMBL" id="MES1920616.1"/>
    </source>
</evidence>
<keyword evidence="2" id="KW-0645">Protease</keyword>
<keyword evidence="2" id="KW-0031">Aminopeptidase</keyword>
<dbReference type="PANTHER" id="PTHR43330:SF8">
    <property type="entry name" value="METHIONINE AMINOPEPTIDASE 1D, MITOCHONDRIAL"/>
    <property type="match status" value="1"/>
</dbReference>
<name>A0ABV2ALS1_9EUKA</name>
<accession>A0ABV2ALS1</accession>
<sequence length="210" mass="23698">MSKFSRKFASTGKILKTRRMIPPRIEKPSYYLNGLVENQIDTIPKYKEALAIRSNNMREAAILAKTMRFLAKFLAKEGTTTEELDYKIHLDCIENGFYPAALHYKNFPKSISTSVNEIACHGIPDDRKLNVLKFIEKNGDILKVDCMSYRNGHFGDCCGSFVIGEGGKDREEKENLVDVARKCVRKAIDVCGPGVPFSQVGNVISFLDFF</sequence>
<dbReference type="EMBL" id="JBDODL010000768">
    <property type="protein sequence ID" value="MES1920616.1"/>
    <property type="molecule type" value="Genomic_DNA"/>
</dbReference>
<protein>
    <submittedName>
        <fullName evidence="2">Methionine aminopeptidase 1D, mitochondrial</fullName>
        <ecNumber evidence="2">3.4.11.18</ecNumber>
    </submittedName>
</protein>
<dbReference type="InterPro" id="IPR036005">
    <property type="entry name" value="Creatinase/aminopeptidase-like"/>
</dbReference>
<dbReference type="EC" id="3.4.11.18" evidence="2"/>
<dbReference type="Proteomes" id="UP001439008">
    <property type="component" value="Unassembled WGS sequence"/>
</dbReference>
<dbReference type="GO" id="GO:0004239">
    <property type="term" value="F:initiator methionyl aminopeptidase activity"/>
    <property type="evidence" value="ECO:0007669"/>
    <property type="project" value="UniProtKB-EC"/>
</dbReference>
<dbReference type="PANTHER" id="PTHR43330">
    <property type="entry name" value="METHIONINE AMINOPEPTIDASE"/>
    <property type="match status" value="1"/>
</dbReference>
<keyword evidence="2" id="KW-0378">Hydrolase</keyword>
<gene>
    <name evidence="2" type="primary">METAP1D_1</name>
    <name evidence="2" type="ORF">MHBO_002268</name>
</gene>
<dbReference type="InterPro" id="IPR000994">
    <property type="entry name" value="Pept_M24"/>
</dbReference>
<comment type="caution">
    <text evidence="2">The sequence shown here is derived from an EMBL/GenBank/DDBJ whole genome shotgun (WGS) entry which is preliminary data.</text>
</comment>
<proteinExistence type="predicted"/>
<keyword evidence="3" id="KW-1185">Reference proteome</keyword>
<organism evidence="2 3">
    <name type="scientific">Bonamia ostreae</name>
    <dbReference type="NCBI Taxonomy" id="126728"/>
    <lineage>
        <taxon>Eukaryota</taxon>
        <taxon>Sar</taxon>
        <taxon>Rhizaria</taxon>
        <taxon>Endomyxa</taxon>
        <taxon>Ascetosporea</taxon>
        <taxon>Haplosporida</taxon>
        <taxon>Bonamia</taxon>
    </lineage>
</organism>
<dbReference type="Gene3D" id="3.90.230.10">
    <property type="entry name" value="Creatinase/methionine aminopeptidase superfamily"/>
    <property type="match status" value="1"/>
</dbReference>
<feature type="domain" description="Peptidase M24" evidence="1">
    <location>
        <begin position="56"/>
        <end position="204"/>
    </location>
</feature>